<dbReference type="AlphaFoldDB" id="A0A5K1K201"/>
<evidence type="ECO:0000256" key="1">
    <source>
        <dbReference type="ARBA" id="ARBA00009986"/>
    </source>
</evidence>
<dbReference type="GO" id="GO:0005737">
    <property type="term" value="C:cytoplasm"/>
    <property type="evidence" value="ECO:0007669"/>
    <property type="project" value="TreeGrafter"/>
</dbReference>
<proteinExistence type="inferred from homology"/>
<reference evidence="6" key="1">
    <citation type="submission" date="2019-10" db="EMBL/GenBank/DDBJ databases">
        <authorList>
            <person name="Nor Muhammad N."/>
        </authorList>
    </citation>
    <scope>NUCLEOTIDE SEQUENCE</scope>
</reference>
<dbReference type="InterPro" id="IPR016163">
    <property type="entry name" value="Ald_DH_C"/>
</dbReference>
<dbReference type="InterPro" id="IPR016161">
    <property type="entry name" value="Ald_DH/histidinol_DH"/>
</dbReference>
<dbReference type="InterPro" id="IPR012394">
    <property type="entry name" value="Aldehyde_DH_NAD(P)"/>
</dbReference>
<dbReference type="InterPro" id="IPR015590">
    <property type="entry name" value="Aldehyde_DH_dom"/>
</dbReference>
<evidence type="ECO:0000256" key="4">
    <source>
        <dbReference type="PIRSR" id="PIRSR036492-1"/>
    </source>
</evidence>
<gene>
    <name evidence="6" type="primary">P87025</name>
</gene>
<feature type="active site" evidence="4">
    <location>
        <position position="267"/>
    </location>
</feature>
<dbReference type="InterPro" id="IPR016162">
    <property type="entry name" value="Ald_DH_N"/>
</dbReference>
<dbReference type="Gene3D" id="3.40.605.10">
    <property type="entry name" value="Aldehyde Dehydrogenase, Chain A, domain 1"/>
    <property type="match status" value="1"/>
</dbReference>
<name>A0A5K1K201_9APHY</name>
<evidence type="ECO:0000313" key="6">
    <source>
        <dbReference type="EMBL" id="VWO99650.1"/>
    </source>
</evidence>
<dbReference type="EMBL" id="LR727798">
    <property type="protein sequence ID" value="VWO99650.1"/>
    <property type="molecule type" value="Genomic_DNA"/>
</dbReference>
<dbReference type="SUPFAM" id="SSF53720">
    <property type="entry name" value="ALDH-like"/>
    <property type="match status" value="1"/>
</dbReference>
<comment type="similarity">
    <text evidence="1 3">Belongs to the aldehyde dehydrogenase family.</text>
</comment>
<feature type="domain" description="Aldehyde dehydrogenase" evidence="5">
    <location>
        <begin position="13"/>
        <end position="450"/>
    </location>
</feature>
<evidence type="ECO:0000256" key="2">
    <source>
        <dbReference type="ARBA" id="ARBA00023002"/>
    </source>
</evidence>
<dbReference type="FunFam" id="3.40.309.10:FF:000003">
    <property type="entry name" value="Aldehyde dehydrogenase"/>
    <property type="match status" value="1"/>
</dbReference>
<dbReference type="Pfam" id="PF00171">
    <property type="entry name" value="Aldedh"/>
    <property type="match status" value="1"/>
</dbReference>
<dbReference type="GO" id="GO:0004029">
    <property type="term" value="F:aldehyde dehydrogenase (NAD+) activity"/>
    <property type="evidence" value="ECO:0007669"/>
    <property type="project" value="TreeGrafter"/>
</dbReference>
<organism evidence="6">
    <name type="scientific">Ganoderma boninense</name>
    <dbReference type="NCBI Taxonomy" id="34458"/>
    <lineage>
        <taxon>Eukaryota</taxon>
        <taxon>Fungi</taxon>
        <taxon>Dikarya</taxon>
        <taxon>Basidiomycota</taxon>
        <taxon>Agaricomycotina</taxon>
        <taxon>Agaricomycetes</taxon>
        <taxon>Polyporales</taxon>
        <taxon>Polyporaceae</taxon>
        <taxon>Ganoderma</taxon>
    </lineage>
</organism>
<dbReference type="GO" id="GO:0006081">
    <property type="term" value="P:aldehyde metabolic process"/>
    <property type="evidence" value="ECO:0007669"/>
    <property type="project" value="InterPro"/>
</dbReference>
<evidence type="ECO:0000256" key="3">
    <source>
        <dbReference type="PIRNR" id="PIRNR036492"/>
    </source>
</evidence>
<dbReference type="PIRSF" id="PIRSF036492">
    <property type="entry name" value="ALDH"/>
    <property type="match status" value="1"/>
</dbReference>
<keyword evidence="2 3" id="KW-0560">Oxidoreductase</keyword>
<dbReference type="PANTHER" id="PTHR43570:SF16">
    <property type="entry name" value="ALDEHYDE DEHYDROGENASE TYPE III, ISOFORM Q"/>
    <property type="match status" value="1"/>
</dbReference>
<accession>A0A5K1K201</accession>
<feature type="active site" evidence="4">
    <location>
        <position position="234"/>
    </location>
</feature>
<dbReference type="PANTHER" id="PTHR43570">
    <property type="entry name" value="ALDEHYDE DEHYDROGENASE"/>
    <property type="match status" value="1"/>
</dbReference>
<evidence type="ECO:0000259" key="5">
    <source>
        <dbReference type="Pfam" id="PF00171"/>
    </source>
</evidence>
<protein>
    <recommendedName>
        <fullName evidence="3">Aldehyde dehydrogenase</fullName>
    </recommendedName>
</protein>
<sequence>MTTIAQQFTSLYEIEKIHAQAQQAFRAGKAMSIAFRKQQISQLGYLIKDNEERFKEALMHDLRRPALETEFLEFAQVYHDVAKAYNAIEKWTAPTRAEFDLNWWFMGPKHKAEPKGVALIISPFNCPVMLALSPLVGAIAGGNAAVIKPSEQAPALSALLAELVPKYLDPELYHVILCGVPEVTKACTIYSQIVARLTFIHSQVLELRWDHRNGRIARIIAAAASKHLTPLTLEVWKNPVVIDPKVDLKFAARRIFWGRCLGAGQICVAPEYILVPFNIQDDLVDAIKDVYHSFFPDGPEKSDSLGRIVSEAHTRRIKNLIDHTRGTIVFGGEADVSRKYVSPTLVKDVPEDDSLMSEEIFGPVLLIIPVKDVDQAIEFINERDDPLVVHVFSKDKAFQGKVFSNTRSGSCVANETMIVVGANGLPMGGTGASGYGYFTGKDMFDQFTHKRASIDNPGWVDKVGFSCRYPPYKSLKPMMALAPSLPPRVGTHRRSWRWVIWLLLAAMAAGVRLRAEKLGVKMIPL</sequence>
<dbReference type="Gene3D" id="3.40.309.10">
    <property type="entry name" value="Aldehyde Dehydrogenase, Chain A, domain 2"/>
    <property type="match status" value="1"/>
</dbReference>